<gene>
    <name evidence="2" type="ORF">CH63R_06728</name>
</gene>
<evidence type="ECO:0000313" key="3">
    <source>
        <dbReference type="Proteomes" id="UP000092177"/>
    </source>
</evidence>
<comment type="caution">
    <text evidence="2">The sequence shown here is derived from an EMBL/GenBank/DDBJ whole genome shotgun (WGS) entry which is preliminary data.</text>
</comment>
<dbReference type="OrthoDB" id="4831096at2759"/>
<keyword evidence="2" id="KW-0436">Ligase</keyword>
<proteinExistence type="predicted"/>
<organism evidence="2 3">
    <name type="scientific">Colletotrichum higginsianum (strain IMI 349063)</name>
    <name type="common">Crucifer anthracnose fungus</name>
    <dbReference type="NCBI Taxonomy" id="759273"/>
    <lineage>
        <taxon>Eukaryota</taxon>
        <taxon>Fungi</taxon>
        <taxon>Dikarya</taxon>
        <taxon>Ascomycota</taxon>
        <taxon>Pezizomycotina</taxon>
        <taxon>Sordariomycetes</taxon>
        <taxon>Hypocreomycetidae</taxon>
        <taxon>Glomerellales</taxon>
        <taxon>Glomerellaceae</taxon>
        <taxon>Colletotrichum</taxon>
        <taxon>Colletotrichum destructivum species complex</taxon>
    </lineage>
</organism>
<name>A0A1B7YG49_COLHI</name>
<accession>A0A1B7YG49</accession>
<dbReference type="GeneID" id="28865810"/>
<dbReference type="AlphaFoldDB" id="A0A1B7YG49"/>
<evidence type="ECO:0000313" key="2">
    <source>
        <dbReference type="EMBL" id="OBR11036.1"/>
    </source>
</evidence>
<dbReference type="EMBL" id="LTAN01000004">
    <property type="protein sequence ID" value="OBR11036.1"/>
    <property type="molecule type" value="Genomic_DNA"/>
</dbReference>
<dbReference type="GO" id="GO:0004812">
    <property type="term" value="F:aminoacyl-tRNA ligase activity"/>
    <property type="evidence" value="ECO:0007669"/>
    <property type="project" value="UniProtKB-KW"/>
</dbReference>
<evidence type="ECO:0000256" key="1">
    <source>
        <dbReference type="SAM" id="MobiDB-lite"/>
    </source>
</evidence>
<dbReference type="VEuPathDB" id="FungiDB:CH63R_06728"/>
<feature type="compositionally biased region" description="Acidic residues" evidence="1">
    <location>
        <begin position="370"/>
        <end position="398"/>
    </location>
</feature>
<reference evidence="3" key="1">
    <citation type="journal article" date="2017" name="BMC Genomics">
        <title>Gapless genome assembly of Colletotrichum higginsianum reveals chromosome structure and association of transposable elements with secondary metabolite gene clusters.</title>
        <authorList>
            <person name="Dallery J.-F."/>
            <person name="Lapalu N."/>
            <person name="Zampounis A."/>
            <person name="Pigne S."/>
            <person name="Luyten I."/>
            <person name="Amselem J."/>
            <person name="Wittenberg A.H.J."/>
            <person name="Zhou S."/>
            <person name="de Queiroz M.V."/>
            <person name="Robin G.P."/>
            <person name="Auger A."/>
            <person name="Hainaut M."/>
            <person name="Henrissat B."/>
            <person name="Kim K.-T."/>
            <person name="Lee Y.-H."/>
            <person name="Lespinet O."/>
            <person name="Schwartz D.C."/>
            <person name="Thon M.R."/>
            <person name="O'Connell R.J."/>
        </authorList>
    </citation>
    <scope>NUCLEOTIDE SEQUENCE [LARGE SCALE GENOMIC DNA]</scope>
    <source>
        <strain evidence="3">IMI 349063</strain>
    </source>
</reference>
<dbReference type="KEGG" id="chig:CH63R_06728"/>
<protein>
    <submittedName>
        <fullName evidence="2">Arginyl-trna synthetase</fullName>
    </submittedName>
</protein>
<dbReference type="Proteomes" id="UP000092177">
    <property type="component" value="Chromosome 4"/>
</dbReference>
<keyword evidence="3" id="KW-1185">Reference proteome</keyword>
<keyword evidence="2" id="KW-0030">Aminoacyl-tRNA synthetase</keyword>
<dbReference type="RefSeq" id="XP_018159553.1">
    <property type="nucleotide sequence ID" value="XM_018301703.1"/>
</dbReference>
<sequence>MASRRERGIRGANLIPDEERLRRVDEAKRNVRETATYTPVLYGRILSRIECNAFRRCISDNTIYHSICNSLKDNNIAERDRHPDLVDFLALEAILPVNYNGEYNRVLRDLYIRCDTDAWVDQAVFDENHEWFQDAIQQARNYISSIIGRADENLLEIILAGIETGFWREKIEDNALYLPIVEKMDQDHNLTQRDVITAVAINGGKYPAAVYRHLVVKQNSDMVNWGNDSAARQNLYEDEEFHENRATSTVYAETMANLDSFANAMEDKQKALEIRKQISEMKELMENDAGILHHTRGGRVTKAGARGNGGRAQSRRGSVASASVPSGLFVRQSIEDNGGNDGRGQGGLQRVGGRAASGGKEGASCARDNDGDDGDEDEGGDEDEDEDGDEDGDDGGLT</sequence>
<feature type="region of interest" description="Disordered" evidence="1">
    <location>
        <begin position="295"/>
        <end position="398"/>
    </location>
</feature>
<feature type="compositionally biased region" description="Gly residues" evidence="1">
    <location>
        <begin position="339"/>
        <end position="361"/>
    </location>
</feature>